<dbReference type="OrthoDB" id="998531at2759"/>
<dbReference type="Proteomes" id="UP000593573">
    <property type="component" value="Unassembled WGS sequence"/>
</dbReference>
<evidence type="ECO:0000313" key="1">
    <source>
        <dbReference type="EMBL" id="MBA0643916.1"/>
    </source>
</evidence>
<dbReference type="EMBL" id="JABFAB010000003">
    <property type="protein sequence ID" value="MBA0643916.1"/>
    <property type="molecule type" value="Genomic_DNA"/>
</dbReference>
<evidence type="ECO:0000313" key="2">
    <source>
        <dbReference type="Proteomes" id="UP000593573"/>
    </source>
</evidence>
<keyword evidence="2" id="KW-1185">Reference proteome</keyword>
<protein>
    <submittedName>
        <fullName evidence="1">Uncharacterized protein</fullName>
    </submittedName>
</protein>
<gene>
    <name evidence="1" type="ORF">Goklo_028159</name>
</gene>
<dbReference type="AlphaFoldDB" id="A0A7J8U0B6"/>
<comment type="caution">
    <text evidence="1">The sequence shown here is derived from an EMBL/GenBank/DDBJ whole genome shotgun (WGS) entry which is preliminary data.</text>
</comment>
<sequence>MTCLVEKKTIAALVGTSIGNLLLLKMLCGTHI</sequence>
<reference evidence="1 2" key="1">
    <citation type="journal article" date="2019" name="Genome Biol. Evol.">
        <title>Insights into the evolution of the New World diploid cottons (Gossypium, subgenus Houzingenia) based on genome sequencing.</title>
        <authorList>
            <person name="Grover C.E."/>
            <person name="Arick M.A. 2nd"/>
            <person name="Thrash A."/>
            <person name="Conover J.L."/>
            <person name="Sanders W.S."/>
            <person name="Peterson D.G."/>
            <person name="Frelichowski J.E."/>
            <person name="Scheffler J.A."/>
            <person name="Scheffler B.E."/>
            <person name="Wendel J.F."/>
        </authorList>
    </citation>
    <scope>NUCLEOTIDE SEQUENCE [LARGE SCALE GENOMIC DNA]</scope>
    <source>
        <strain evidence="1">57</strain>
        <tissue evidence="1">Leaf</tissue>
    </source>
</reference>
<name>A0A7J8U0B6_9ROSI</name>
<accession>A0A7J8U0B6</accession>
<organism evidence="1 2">
    <name type="scientific">Gossypium klotzschianum</name>
    <dbReference type="NCBI Taxonomy" id="34286"/>
    <lineage>
        <taxon>Eukaryota</taxon>
        <taxon>Viridiplantae</taxon>
        <taxon>Streptophyta</taxon>
        <taxon>Embryophyta</taxon>
        <taxon>Tracheophyta</taxon>
        <taxon>Spermatophyta</taxon>
        <taxon>Magnoliopsida</taxon>
        <taxon>eudicotyledons</taxon>
        <taxon>Gunneridae</taxon>
        <taxon>Pentapetalae</taxon>
        <taxon>rosids</taxon>
        <taxon>malvids</taxon>
        <taxon>Malvales</taxon>
        <taxon>Malvaceae</taxon>
        <taxon>Malvoideae</taxon>
        <taxon>Gossypium</taxon>
    </lineage>
</organism>
<proteinExistence type="predicted"/>